<proteinExistence type="predicted"/>
<evidence type="ECO:0000256" key="2">
    <source>
        <dbReference type="ARBA" id="ARBA00022692"/>
    </source>
</evidence>
<dbReference type="OrthoDB" id="102260at2759"/>
<evidence type="ECO:0000256" key="4">
    <source>
        <dbReference type="ARBA" id="ARBA00023136"/>
    </source>
</evidence>
<feature type="compositionally biased region" description="Basic and acidic residues" evidence="5">
    <location>
        <begin position="576"/>
        <end position="585"/>
    </location>
</feature>
<feature type="region of interest" description="Disordered" evidence="5">
    <location>
        <begin position="16"/>
        <end position="48"/>
    </location>
</feature>
<evidence type="ECO:0000256" key="1">
    <source>
        <dbReference type="ARBA" id="ARBA00004141"/>
    </source>
</evidence>
<feature type="region of interest" description="Disordered" evidence="5">
    <location>
        <begin position="663"/>
        <end position="683"/>
    </location>
</feature>
<evidence type="ECO:0000256" key="5">
    <source>
        <dbReference type="SAM" id="MobiDB-lite"/>
    </source>
</evidence>
<feature type="compositionally biased region" description="Pro residues" evidence="5">
    <location>
        <begin position="18"/>
        <end position="38"/>
    </location>
</feature>
<reference evidence="9" key="1">
    <citation type="submission" date="2020-07" db="EMBL/GenBank/DDBJ databases">
        <authorList>
            <person name="Nieuwenhuis M."/>
            <person name="Van De Peppel L.J.J."/>
        </authorList>
    </citation>
    <scope>NUCLEOTIDE SEQUENCE</scope>
    <source>
        <strain evidence="9">AP01</strain>
        <tissue evidence="9">Mycelium</tissue>
    </source>
</reference>
<evidence type="ECO:0000313" key="9">
    <source>
        <dbReference type="EMBL" id="KAG5647627.1"/>
    </source>
</evidence>
<evidence type="ECO:0000256" key="3">
    <source>
        <dbReference type="ARBA" id="ARBA00022989"/>
    </source>
</evidence>
<feature type="transmembrane region" description="Helical" evidence="6">
    <location>
        <begin position="320"/>
        <end position="339"/>
    </location>
</feature>
<feature type="region of interest" description="Disordered" evidence="5">
    <location>
        <begin position="533"/>
        <end position="558"/>
    </location>
</feature>
<sequence length="900" mass="97860">MRVLVAVAAFLAAVAAQAPPPSPSPSPSPSPAPSPGPSPSSVSTPSPSLSLSLTTATLTATLTTRSRNQLSLVTSAIQSTFNVTHTVSPTSSAPSATTSAVEESPTPAPIVLATVLDPAFGVLGAILVITGLPSAFWGHKNRWTSFFLIGFYTLSLVCFVLILKFGILAAVNPPSKTLRGMFVLASSIAGIVGGGIAIFFWKAARYAIGAWGGFALGLWIQCFHHGGLIKPVGFRWILYMGSAIHYHILLISTAFVGSSAFMLGVDCFTTAGLKEVCRPILLFAYTETLRFQFYIWNLGFRSLFPKFTNNGIEFPVSQTMQIELGLIAAVALMGAAVQLRILSVLHRKLGEITEEQKKRDEEAEISAAGRFADVKREQAEWEMEHPTLSKHSRQDSHISNTLLMKDLDATSSPNSAEHRSSSGEQPSSTFTLVPDARARYLSNVSDFKAASTPDEELRRAARNLQSPGALPALDLGLGLQEDVPSGFIAADELRLLNQSEDLRRKDLSPTDLEEIRRKEELMLEIQTIRRSIDALKSETPAPSSSGTSRHPSMTSRRTLSVDAHSALLPIPSHLRPPRETDPRTRAHSMEMSSLGYYLAPIGGASISRPTSVPPRDTEWDAYVNDRRLLQPPAGVTPPIATTPVMAATPRLPIPPAVAEALSKRKQRESAIGRADSTDSSEDVPLAHLPRHQRSSSGGNVPVNILPPRRASAILAPAPQRPTASRTRTFEELNERHREKMRGLQAPLTQAEKDAAEVKAARQRWERNAAAEKEAMARRQTEKAAQFERERRKRSEDDGDRKRRKTLTPPGDRRHSRSLSHDRLGRAGPSSKRLSTLKVEDWQKYQQDTEMGVKAEAAAAAPVSSSRRESRAFLSPPGGVGVPFPDGGKRSSRRKSTDPLS</sequence>
<feature type="domain" description="TM7S3/TM198-like" evidence="8">
    <location>
        <begin position="124"/>
        <end position="339"/>
    </location>
</feature>
<feature type="region of interest" description="Disordered" evidence="5">
    <location>
        <begin position="408"/>
        <end position="429"/>
    </location>
</feature>
<keyword evidence="7" id="KW-0732">Signal</keyword>
<feature type="compositionally biased region" description="Polar residues" evidence="5">
    <location>
        <begin position="540"/>
        <end position="558"/>
    </location>
</feature>
<keyword evidence="10" id="KW-1185">Reference proteome</keyword>
<dbReference type="EMBL" id="JABCKV010000008">
    <property type="protein sequence ID" value="KAG5647627.1"/>
    <property type="molecule type" value="Genomic_DNA"/>
</dbReference>
<keyword evidence="3 6" id="KW-1133">Transmembrane helix</keyword>
<feature type="compositionally biased region" description="Basic and acidic residues" evidence="5">
    <location>
        <begin position="750"/>
        <end position="800"/>
    </location>
</feature>
<feature type="transmembrane region" description="Helical" evidence="6">
    <location>
        <begin position="246"/>
        <end position="268"/>
    </location>
</feature>
<feature type="chain" id="PRO_5040455273" description="TM7S3/TM198-like domain-containing protein" evidence="7">
    <location>
        <begin position="17"/>
        <end position="900"/>
    </location>
</feature>
<dbReference type="Proteomes" id="UP000775547">
    <property type="component" value="Unassembled WGS sequence"/>
</dbReference>
<feature type="transmembrane region" description="Helical" evidence="6">
    <location>
        <begin position="119"/>
        <end position="139"/>
    </location>
</feature>
<dbReference type="AlphaFoldDB" id="A0A9P7GBP2"/>
<dbReference type="PANTHER" id="PTHR39469">
    <property type="entry name" value="CHROMOSOME 1, WHOLE GENOME SHOTGUN SEQUENCE"/>
    <property type="match status" value="1"/>
</dbReference>
<comment type="caution">
    <text evidence="9">The sequence shown here is derived from an EMBL/GenBank/DDBJ whole genome shotgun (WGS) entry which is preliminary data.</text>
</comment>
<dbReference type="PANTHER" id="PTHR39469:SF1">
    <property type="entry name" value="DUF4203 DOMAIN-CONTAINING PROTEIN"/>
    <property type="match status" value="1"/>
</dbReference>
<feature type="signal peptide" evidence="7">
    <location>
        <begin position="1"/>
        <end position="16"/>
    </location>
</feature>
<feature type="region of interest" description="Disordered" evidence="5">
    <location>
        <begin position="566"/>
        <end position="585"/>
    </location>
</feature>
<feature type="transmembrane region" description="Helical" evidence="6">
    <location>
        <begin position="208"/>
        <end position="226"/>
    </location>
</feature>
<dbReference type="InterPro" id="IPR025256">
    <property type="entry name" value="TM7S3/TM198-like_dom"/>
</dbReference>
<gene>
    <name evidence="9" type="ORF">DXG03_008980</name>
</gene>
<reference evidence="9" key="2">
    <citation type="submission" date="2021-10" db="EMBL/GenBank/DDBJ databases">
        <title>Phylogenomics reveals ancestral predisposition of the termite-cultivated fungus Termitomyces towards a domesticated lifestyle.</title>
        <authorList>
            <person name="Auxier B."/>
            <person name="Grum-Grzhimaylo A."/>
            <person name="Cardenas M.E."/>
            <person name="Lodge J.D."/>
            <person name="Laessoe T."/>
            <person name="Pedersen O."/>
            <person name="Smith M.E."/>
            <person name="Kuyper T.W."/>
            <person name="Franco-Molano E.A."/>
            <person name="Baroni T.J."/>
            <person name="Aanen D.K."/>
        </authorList>
    </citation>
    <scope>NUCLEOTIDE SEQUENCE</scope>
    <source>
        <strain evidence="9">AP01</strain>
        <tissue evidence="9">Mycelium</tissue>
    </source>
</reference>
<keyword evidence="4 6" id="KW-0472">Membrane</keyword>
<accession>A0A9P7GBP2</accession>
<keyword evidence="2 6" id="KW-0812">Transmembrane</keyword>
<evidence type="ECO:0000256" key="6">
    <source>
        <dbReference type="SAM" id="Phobius"/>
    </source>
</evidence>
<feature type="compositionally biased region" description="Low complexity" evidence="5">
    <location>
        <begin position="854"/>
        <end position="864"/>
    </location>
</feature>
<evidence type="ECO:0000259" key="8">
    <source>
        <dbReference type="Pfam" id="PF13886"/>
    </source>
</evidence>
<protein>
    <recommendedName>
        <fullName evidence="8">TM7S3/TM198-like domain-containing protein</fullName>
    </recommendedName>
</protein>
<evidence type="ECO:0000313" key="10">
    <source>
        <dbReference type="Proteomes" id="UP000775547"/>
    </source>
</evidence>
<feature type="transmembrane region" description="Helical" evidence="6">
    <location>
        <begin position="146"/>
        <end position="169"/>
    </location>
</feature>
<comment type="subcellular location">
    <subcellularLocation>
        <location evidence="1">Membrane</location>
        <topology evidence="1">Multi-pass membrane protein</topology>
    </subcellularLocation>
</comment>
<feature type="transmembrane region" description="Helical" evidence="6">
    <location>
        <begin position="181"/>
        <end position="201"/>
    </location>
</feature>
<feature type="compositionally biased region" description="Low complexity" evidence="5">
    <location>
        <begin position="39"/>
        <end position="48"/>
    </location>
</feature>
<organism evidence="9 10">
    <name type="scientific">Asterophora parasitica</name>
    <dbReference type="NCBI Taxonomy" id="117018"/>
    <lineage>
        <taxon>Eukaryota</taxon>
        <taxon>Fungi</taxon>
        <taxon>Dikarya</taxon>
        <taxon>Basidiomycota</taxon>
        <taxon>Agaricomycotina</taxon>
        <taxon>Agaricomycetes</taxon>
        <taxon>Agaricomycetidae</taxon>
        <taxon>Agaricales</taxon>
        <taxon>Tricholomatineae</taxon>
        <taxon>Lyophyllaceae</taxon>
        <taxon>Asterophora</taxon>
    </lineage>
</organism>
<dbReference type="GO" id="GO:0016020">
    <property type="term" value="C:membrane"/>
    <property type="evidence" value="ECO:0007669"/>
    <property type="project" value="UniProtKB-SubCell"/>
</dbReference>
<feature type="region of interest" description="Disordered" evidence="5">
    <location>
        <begin position="735"/>
        <end position="900"/>
    </location>
</feature>
<dbReference type="Pfam" id="PF13886">
    <property type="entry name" value="TM7S3_TM198"/>
    <property type="match status" value="1"/>
</dbReference>
<evidence type="ECO:0000256" key="7">
    <source>
        <dbReference type="SAM" id="SignalP"/>
    </source>
</evidence>
<name>A0A9P7GBP2_9AGAR</name>